<name>A0A1G2FQU6_9BACT</name>
<dbReference type="AlphaFoldDB" id="A0A1G2FQU6"/>
<dbReference type="EMBL" id="MHNF01000031">
    <property type="protein sequence ID" value="OGZ40464.1"/>
    <property type="molecule type" value="Genomic_DNA"/>
</dbReference>
<gene>
    <name evidence="1" type="ORF">A3B04_01495</name>
</gene>
<organism evidence="1 2">
    <name type="scientific">Candidatus Portnoybacteria bacterium RIFCSPLOWO2_02_FULL_39_11</name>
    <dbReference type="NCBI Taxonomy" id="1802001"/>
    <lineage>
        <taxon>Bacteria</taxon>
        <taxon>Candidatus Portnoyibacteriota</taxon>
    </lineage>
</organism>
<comment type="caution">
    <text evidence="1">The sequence shown here is derived from an EMBL/GenBank/DDBJ whole genome shotgun (WGS) entry which is preliminary data.</text>
</comment>
<protein>
    <submittedName>
        <fullName evidence="1">Uncharacterized protein</fullName>
    </submittedName>
</protein>
<reference evidence="1 2" key="1">
    <citation type="journal article" date="2016" name="Nat. Commun.">
        <title>Thousands of microbial genomes shed light on interconnected biogeochemical processes in an aquifer system.</title>
        <authorList>
            <person name="Anantharaman K."/>
            <person name="Brown C.T."/>
            <person name="Hug L.A."/>
            <person name="Sharon I."/>
            <person name="Castelle C.J."/>
            <person name="Probst A.J."/>
            <person name="Thomas B.C."/>
            <person name="Singh A."/>
            <person name="Wilkins M.J."/>
            <person name="Karaoz U."/>
            <person name="Brodie E.L."/>
            <person name="Williams K.H."/>
            <person name="Hubbard S.S."/>
            <person name="Banfield J.F."/>
        </authorList>
    </citation>
    <scope>NUCLEOTIDE SEQUENCE [LARGE SCALE GENOMIC DNA]</scope>
</reference>
<evidence type="ECO:0000313" key="1">
    <source>
        <dbReference type="EMBL" id="OGZ40464.1"/>
    </source>
</evidence>
<accession>A0A1G2FQU6</accession>
<dbReference type="Proteomes" id="UP000177126">
    <property type="component" value="Unassembled WGS sequence"/>
</dbReference>
<evidence type="ECO:0000313" key="2">
    <source>
        <dbReference type="Proteomes" id="UP000177126"/>
    </source>
</evidence>
<proteinExistence type="predicted"/>
<sequence length="147" mass="17455">MLEQPKQYNLPSKDKKISPIKSEDRFKKFTTGNELMVDTIIAKNGKKKWWQPDFIEKPRREDIIKRIQQMTEKKKDILVDYERQKSPDEIRLINLANEVTNKIMKSFSGNDLNILADDIHIIEFNKKGALRKKTNNFNDNYINKTEQ</sequence>